<proteinExistence type="predicted"/>
<keyword evidence="2" id="KW-0808">Transferase</keyword>
<evidence type="ECO:0000256" key="2">
    <source>
        <dbReference type="ARBA" id="ARBA00022679"/>
    </source>
</evidence>
<dbReference type="Gene3D" id="3.40.50.150">
    <property type="entry name" value="Vaccinia Virus protein VP39"/>
    <property type="match status" value="1"/>
</dbReference>
<accession>A0A9P4I2M8</accession>
<dbReference type="GO" id="GO:0008171">
    <property type="term" value="F:O-methyltransferase activity"/>
    <property type="evidence" value="ECO:0007669"/>
    <property type="project" value="InterPro"/>
</dbReference>
<sequence length="390" mass="42604">MTAAGGDVAAQLKAIDKSSCPSDAERKRAVEEARALLLRLETPVDTALRLVWEYPTIVSGIRTMTQLDLFRKWSALNGGVSASAEELAKSTSCDPVLLLRILRNLATSNIISFDDKPGFFKMTPFSSSLTTPEIEATFGMLCDFHMAIFLGVPDFLKQKGYVNPVNKTDTAFRHVHGTDIMDLITQKHPEFAANMALSMKAILPFRGSLTEDFPVDEIIAQADPTGPLFVDVAGAIGHDTAAFFAKYPQPKGRLIVQDMAEVLAGAKLDPAIETMTFDLFAPQPVQGAAMYYMHNVLHDWTDSDVVKILTNLKSAMRKGYSRLLVHELVVDSYRPNSLASVSDVSMMAIANSKERTDKDWRAVLADGGFEVVRIVTAPGGSFSIIEAIPT</sequence>
<dbReference type="PANTHER" id="PTHR43712:SF17">
    <property type="entry name" value="O-METHYLTRANSFERASE"/>
    <property type="match status" value="1"/>
</dbReference>
<dbReference type="PANTHER" id="PTHR43712">
    <property type="entry name" value="PUTATIVE (AFU_ORTHOLOGUE AFUA_4G14580)-RELATED"/>
    <property type="match status" value="1"/>
</dbReference>
<keyword evidence="3" id="KW-0949">S-adenosyl-L-methionine</keyword>
<feature type="domain" description="O-methyltransferase C-terminal" evidence="4">
    <location>
        <begin position="215"/>
        <end position="370"/>
    </location>
</feature>
<dbReference type="EMBL" id="ML978136">
    <property type="protein sequence ID" value="KAF2093860.1"/>
    <property type="molecule type" value="Genomic_DNA"/>
</dbReference>
<dbReference type="GO" id="GO:0032259">
    <property type="term" value="P:methylation"/>
    <property type="evidence" value="ECO:0007669"/>
    <property type="project" value="UniProtKB-KW"/>
</dbReference>
<name>A0A9P4I2M8_9PEZI</name>
<dbReference type="SUPFAM" id="SSF53335">
    <property type="entry name" value="S-adenosyl-L-methionine-dependent methyltransferases"/>
    <property type="match status" value="1"/>
</dbReference>
<evidence type="ECO:0000259" key="4">
    <source>
        <dbReference type="Pfam" id="PF00891"/>
    </source>
</evidence>
<evidence type="ECO:0000256" key="1">
    <source>
        <dbReference type="ARBA" id="ARBA00022603"/>
    </source>
</evidence>
<dbReference type="InterPro" id="IPR001077">
    <property type="entry name" value="COMT_C"/>
</dbReference>
<evidence type="ECO:0000313" key="5">
    <source>
        <dbReference type="EMBL" id="KAF2093860.1"/>
    </source>
</evidence>
<dbReference type="InterPro" id="IPR036388">
    <property type="entry name" value="WH-like_DNA-bd_sf"/>
</dbReference>
<dbReference type="PROSITE" id="PS51683">
    <property type="entry name" value="SAM_OMT_II"/>
    <property type="match status" value="1"/>
</dbReference>
<reference evidence="5" key="1">
    <citation type="journal article" date="2020" name="Stud. Mycol.">
        <title>101 Dothideomycetes genomes: a test case for predicting lifestyles and emergence of pathogens.</title>
        <authorList>
            <person name="Haridas S."/>
            <person name="Albert R."/>
            <person name="Binder M."/>
            <person name="Bloem J."/>
            <person name="Labutti K."/>
            <person name="Salamov A."/>
            <person name="Andreopoulos B."/>
            <person name="Baker S."/>
            <person name="Barry K."/>
            <person name="Bills G."/>
            <person name="Bluhm B."/>
            <person name="Cannon C."/>
            <person name="Castanera R."/>
            <person name="Culley D."/>
            <person name="Daum C."/>
            <person name="Ezra D."/>
            <person name="Gonzalez J."/>
            <person name="Henrissat B."/>
            <person name="Kuo A."/>
            <person name="Liang C."/>
            <person name="Lipzen A."/>
            <person name="Lutzoni F."/>
            <person name="Magnuson J."/>
            <person name="Mondo S."/>
            <person name="Nolan M."/>
            <person name="Ohm R."/>
            <person name="Pangilinan J."/>
            <person name="Park H.-J."/>
            <person name="Ramirez L."/>
            <person name="Alfaro M."/>
            <person name="Sun H."/>
            <person name="Tritt A."/>
            <person name="Yoshinaga Y."/>
            <person name="Zwiers L.-H."/>
            <person name="Turgeon B."/>
            <person name="Goodwin S."/>
            <person name="Spatafora J."/>
            <person name="Crous P."/>
            <person name="Grigoriev I."/>
        </authorList>
    </citation>
    <scope>NUCLEOTIDE SEQUENCE</scope>
    <source>
        <strain evidence="5">CBS 133067</strain>
    </source>
</reference>
<organism evidence="5 6">
    <name type="scientific">Rhizodiscina lignyota</name>
    <dbReference type="NCBI Taxonomy" id="1504668"/>
    <lineage>
        <taxon>Eukaryota</taxon>
        <taxon>Fungi</taxon>
        <taxon>Dikarya</taxon>
        <taxon>Ascomycota</taxon>
        <taxon>Pezizomycotina</taxon>
        <taxon>Dothideomycetes</taxon>
        <taxon>Pleosporomycetidae</taxon>
        <taxon>Aulographales</taxon>
        <taxon>Rhizodiscinaceae</taxon>
        <taxon>Rhizodiscina</taxon>
    </lineage>
</organism>
<keyword evidence="1 5" id="KW-0489">Methyltransferase</keyword>
<dbReference type="Pfam" id="PF00891">
    <property type="entry name" value="Methyltransf_2"/>
    <property type="match status" value="1"/>
</dbReference>
<dbReference type="SUPFAM" id="SSF46785">
    <property type="entry name" value="Winged helix' DNA-binding domain"/>
    <property type="match status" value="1"/>
</dbReference>
<gene>
    <name evidence="5" type="ORF">NA57DRAFT_47484</name>
</gene>
<keyword evidence="6" id="KW-1185">Reference proteome</keyword>
<dbReference type="InterPro" id="IPR036390">
    <property type="entry name" value="WH_DNA-bd_sf"/>
</dbReference>
<dbReference type="Proteomes" id="UP000799772">
    <property type="component" value="Unassembled WGS sequence"/>
</dbReference>
<evidence type="ECO:0000256" key="3">
    <source>
        <dbReference type="ARBA" id="ARBA00022691"/>
    </source>
</evidence>
<protein>
    <submittedName>
        <fullName evidence="5">S-adenosyl-L-methionine-dependent methyltransferase</fullName>
    </submittedName>
</protein>
<dbReference type="OrthoDB" id="1535081at2759"/>
<dbReference type="InterPro" id="IPR016461">
    <property type="entry name" value="COMT-like"/>
</dbReference>
<evidence type="ECO:0000313" key="6">
    <source>
        <dbReference type="Proteomes" id="UP000799772"/>
    </source>
</evidence>
<dbReference type="Gene3D" id="1.10.10.10">
    <property type="entry name" value="Winged helix-like DNA-binding domain superfamily/Winged helix DNA-binding domain"/>
    <property type="match status" value="1"/>
</dbReference>
<dbReference type="AlphaFoldDB" id="A0A9P4I2M8"/>
<dbReference type="InterPro" id="IPR029063">
    <property type="entry name" value="SAM-dependent_MTases_sf"/>
</dbReference>
<comment type="caution">
    <text evidence="5">The sequence shown here is derived from an EMBL/GenBank/DDBJ whole genome shotgun (WGS) entry which is preliminary data.</text>
</comment>